<sequence>MEPNSIKHPIVECGFTVSEGDNHQWIIHRQRTIDRCKFILPVFTSSGHFDAKARLGANGIGLDGVEDGLFV</sequence>
<evidence type="ECO:0000313" key="1">
    <source>
        <dbReference type="EMBL" id="MBB3210537.1"/>
    </source>
</evidence>
<dbReference type="EMBL" id="JACHXU010000041">
    <property type="protein sequence ID" value="MBB3210537.1"/>
    <property type="molecule type" value="Genomic_DNA"/>
</dbReference>
<keyword evidence="2" id="KW-1185">Reference proteome</keyword>
<dbReference type="RefSeq" id="WP_184309923.1">
    <property type="nucleotide sequence ID" value="NZ_JACHXU010000041.1"/>
</dbReference>
<dbReference type="AlphaFoldDB" id="A0A7W5E678"/>
<comment type="caution">
    <text evidence="1">The sequence shown here is derived from an EMBL/GenBank/DDBJ whole genome shotgun (WGS) entry which is preliminary data.</text>
</comment>
<evidence type="ECO:0000313" key="2">
    <source>
        <dbReference type="Proteomes" id="UP000536179"/>
    </source>
</evidence>
<dbReference type="Proteomes" id="UP000536179">
    <property type="component" value="Unassembled WGS sequence"/>
</dbReference>
<proteinExistence type="predicted"/>
<reference evidence="1 2" key="1">
    <citation type="submission" date="2020-08" db="EMBL/GenBank/DDBJ databases">
        <title>Genomic Encyclopedia of Type Strains, Phase III (KMG-III): the genomes of soil and plant-associated and newly described type strains.</title>
        <authorList>
            <person name="Whitman W."/>
        </authorList>
    </citation>
    <scope>NUCLEOTIDE SEQUENCE [LARGE SCALE GENOMIC DNA]</scope>
    <source>
        <strain evidence="1 2">CECT 8075</strain>
    </source>
</reference>
<name>A0A7W5E678_9BACT</name>
<gene>
    <name evidence="1" type="ORF">FHS27_006384</name>
</gene>
<accession>A0A7W5E678</accession>
<organism evidence="1 2">
    <name type="scientific">Aporhodopirellula rubra</name>
    <dbReference type="NCBI Taxonomy" id="980271"/>
    <lineage>
        <taxon>Bacteria</taxon>
        <taxon>Pseudomonadati</taxon>
        <taxon>Planctomycetota</taxon>
        <taxon>Planctomycetia</taxon>
        <taxon>Pirellulales</taxon>
        <taxon>Pirellulaceae</taxon>
        <taxon>Aporhodopirellula</taxon>
    </lineage>
</organism>
<protein>
    <submittedName>
        <fullName evidence="1">Uncharacterized protein</fullName>
    </submittedName>
</protein>